<gene>
    <name evidence="1" type="ORF">CHRIB12_LOCUS15647</name>
</gene>
<evidence type="ECO:0000313" key="1">
    <source>
        <dbReference type="EMBL" id="CAB5377257.1"/>
    </source>
</evidence>
<evidence type="ECO:0000313" key="2">
    <source>
        <dbReference type="Proteomes" id="UP000684084"/>
    </source>
</evidence>
<organism evidence="1 2">
    <name type="scientific">Rhizophagus irregularis</name>
    <dbReference type="NCBI Taxonomy" id="588596"/>
    <lineage>
        <taxon>Eukaryota</taxon>
        <taxon>Fungi</taxon>
        <taxon>Fungi incertae sedis</taxon>
        <taxon>Mucoromycota</taxon>
        <taxon>Glomeromycotina</taxon>
        <taxon>Glomeromycetes</taxon>
        <taxon>Glomerales</taxon>
        <taxon>Glomeraceae</taxon>
        <taxon>Rhizophagus</taxon>
    </lineage>
</organism>
<sequence length="110" mass="13123">MRVFIKRKFLLRDKNSKLPFHNKSSAVIHKINLFYLHSTRRPVFHNQKLISGEYEVKVIEKCTFLDPRHEKIRVNRSIVNIERVQELIIGGAEEFFGYKSPKIILKLMEK</sequence>
<dbReference type="OrthoDB" id="10272083at2759"/>
<reference evidence="1" key="1">
    <citation type="submission" date="2020-05" db="EMBL/GenBank/DDBJ databases">
        <authorList>
            <person name="Rincon C."/>
            <person name="Sanders R I."/>
            <person name="Robbins C."/>
            <person name="Chaturvedi A."/>
        </authorList>
    </citation>
    <scope>NUCLEOTIDE SEQUENCE</scope>
    <source>
        <strain evidence="1">CHB12</strain>
    </source>
</reference>
<dbReference type="EMBL" id="CAGKOT010000037">
    <property type="protein sequence ID" value="CAB5377257.1"/>
    <property type="molecule type" value="Genomic_DNA"/>
</dbReference>
<accession>A0A915ZHC1</accession>
<proteinExistence type="predicted"/>
<comment type="caution">
    <text evidence="1">The sequence shown here is derived from an EMBL/GenBank/DDBJ whole genome shotgun (WGS) entry which is preliminary data.</text>
</comment>
<protein>
    <submittedName>
        <fullName evidence="1">Uncharacterized protein</fullName>
    </submittedName>
</protein>
<dbReference type="VEuPathDB" id="FungiDB:RhiirFUN_000172"/>
<name>A0A915ZHC1_9GLOM</name>
<dbReference type="AlphaFoldDB" id="A0A915ZHC1"/>
<dbReference type="Proteomes" id="UP000684084">
    <property type="component" value="Unassembled WGS sequence"/>
</dbReference>